<feature type="active site" description="Charge relay system" evidence="9">
    <location>
        <position position="178"/>
    </location>
</feature>
<protein>
    <recommendedName>
        <fullName evidence="5">Cyanophycinase</fullName>
        <ecNumber evidence="4">3.4.15.6</ecNumber>
    </recommendedName>
</protein>
<dbReference type="RefSeq" id="WP_081151702.1">
    <property type="nucleotide sequence ID" value="NZ_CP020465.1"/>
</dbReference>
<dbReference type="NCBIfam" id="TIGR02069">
    <property type="entry name" value="cyanophycinase"/>
    <property type="match status" value="1"/>
</dbReference>
<dbReference type="InterPro" id="IPR029062">
    <property type="entry name" value="Class_I_gatase-like"/>
</dbReference>
<evidence type="ECO:0000256" key="2">
    <source>
        <dbReference type="ARBA" id="ARBA00002039"/>
    </source>
</evidence>
<feature type="active site" description="Charge relay system" evidence="9">
    <location>
        <position position="136"/>
    </location>
</feature>
<evidence type="ECO:0000256" key="3">
    <source>
        <dbReference type="ARBA" id="ARBA00006534"/>
    </source>
</evidence>
<evidence type="ECO:0000256" key="4">
    <source>
        <dbReference type="ARBA" id="ARBA00013115"/>
    </source>
</evidence>
<dbReference type="EC" id="3.4.15.6" evidence="4"/>
<dbReference type="InterPro" id="IPR011811">
    <property type="entry name" value="Peptidase_S51_cyanophycinase"/>
</dbReference>
<keyword evidence="11" id="KW-1185">Reference proteome</keyword>
<evidence type="ECO:0000256" key="6">
    <source>
        <dbReference type="ARBA" id="ARBA00022670"/>
    </source>
</evidence>
<keyword evidence="7" id="KW-0378">Hydrolase</keyword>
<dbReference type="GO" id="GO:0008236">
    <property type="term" value="F:serine-type peptidase activity"/>
    <property type="evidence" value="ECO:0007669"/>
    <property type="project" value="UniProtKB-KW"/>
</dbReference>
<dbReference type="GO" id="GO:0008241">
    <property type="term" value="F:peptidyl-dipeptidase activity"/>
    <property type="evidence" value="ECO:0007669"/>
    <property type="project" value="UniProtKB-EC"/>
</dbReference>
<dbReference type="InterPro" id="IPR005320">
    <property type="entry name" value="Peptidase_S51"/>
</dbReference>
<evidence type="ECO:0000256" key="1">
    <source>
        <dbReference type="ARBA" id="ARBA00001092"/>
    </source>
</evidence>
<evidence type="ECO:0000256" key="7">
    <source>
        <dbReference type="ARBA" id="ARBA00022801"/>
    </source>
</evidence>
<comment type="function">
    <text evidence="2">Exopeptidase that catalyzes the hydrolytic cleavage of multi-L-arginyl-poly-L-aspartic acid (cyanophycin; a water-insoluble reserve polymer) into aspartate-arginine dipeptides.</text>
</comment>
<proteinExistence type="inferred from homology"/>
<reference evidence="10 11" key="1">
    <citation type="submission" date="2017-08" db="EMBL/GenBank/DDBJ databases">
        <title>Complete genome of Colwellia sp. NB097-1, a psychrophile bacterium ioslated from Bering Sea.</title>
        <authorList>
            <person name="Chen X."/>
        </authorList>
    </citation>
    <scope>NUCLEOTIDE SEQUENCE [LARGE SCALE GENOMIC DNA]</scope>
    <source>
        <strain evidence="10 11">NB097-1</strain>
    </source>
</reference>
<dbReference type="PANTHER" id="PTHR36175">
    <property type="entry name" value="CYANOPHYCINASE"/>
    <property type="match status" value="1"/>
</dbReference>
<comment type="catalytic activity">
    <reaction evidence="1">
        <text>[L-4-(L-arginin-2-N-yl)aspartate](n) + H2O = [L-4-(L-arginin-2-N-yl)aspartate](n-1) + L-4-(L-arginin-2-N-yl)aspartate</text>
        <dbReference type="Rhea" id="RHEA:12845"/>
        <dbReference type="Rhea" id="RHEA-COMP:13728"/>
        <dbReference type="Rhea" id="RHEA-COMP:13734"/>
        <dbReference type="ChEBI" id="CHEBI:15377"/>
        <dbReference type="ChEBI" id="CHEBI:137986"/>
        <dbReference type="ChEBI" id="CHEBI:137991"/>
        <dbReference type="EC" id="3.4.15.6"/>
    </reaction>
</comment>
<comment type="similarity">
    <text evidence="3">Belongs to the peptidase S51 family.</text>
</comment>
<dbReference type="SUPFAM" id="SSF52317">
    <property type="entry name" value="Class I glutamine amidotransferase-like"/>
    <property type="match status" value="1"/>
</dbReference>
<dbReference type="AlphaFoldDB" id="A0A222G9E6"/>
<dbReference type="KEGG" id="cber:B5D82_11610"/>
<sequence>MCPAKTIDGQQRGFVIPIGGAEERVKDPIILQRFVELCGGEDAYIVIIPTASQLEETGPNYEDVFHELGVQKAISLPINDREEANSDEYLAELDKATGIFITGGNQLRLSTILGGTPVAQSIRKRNADGVHVAGTSAGAAIMPEHMIAGGRTGALPNEEGVTFAPGMGLINKVIIDQHFSQRNRLGRLLSAISYNPFASGLGICENTAAFIGPTGVLEVVGHGSITVVDPADLSHSSMADASRGEAITLIGLKLHVLGPGATYCTNERIATPAS</sequence>
<evidence type="ECO:0000256" key="8">
    <source>
        <dbReference type="ARBA" id="ARBA00022825"/>
    </source>
</evidence>
<dbReference type="CDD" id="cd03145">
    <property type="entry name" value="GAT1_cyanophycinase"/>
    <property type="match status" value="1"/>
</dbReference>
<dbReference type="PIRSF" id="PIRSF032067">
    <property type="entry name" value="Cyanophycinase"/>
    <property type="match status" value="1"/>
</dbReference>
<dbReference type="EMBL" id="CP020465">
    <property type="protein sequence ID" value="ASP48352.1"/>
    <property type="molecule type" value="Genomic_DNA"/>
</dbReference>
<organism evidence="10 11">
    <name type="scientific">Cognaticolwellia beringensis</name>
    <dbReference type="NCBI Taxonomy" id="1967665"/>
    <lineage>
        <taxon>Bacteria</taxon>
        <taxon>Pseudomonadati</taxon>
        <taxon>Pseudomonadota</taxon>
        <taxon>Gammaproteobacteria</taxon>
        <taxon>Alteromonadales</taxon>
        <taxon>Colwelliaceae</taxon>
        <taxon>Cognaticolwellia</taxon>
    </lineage>
</organism>
<keyword evidence="6" id="KW-0645">Protease</keyword>
<evidence type="ECO:0000256" key="9">
    <source>
        <dbReference type="PIRSR" id="PIRSR032067-1"/>
    </source>
</evidence>
<keyword evidence="8" id="KW-0720">Serine protease</keyword>
<evidence type="ECO:0000256" key="5">
    <source>
        <dbReference type="ARBA" id="ARBA00015719"/>
    </source>
</evidence>
<accession>A0A222G9E6</accession>
<name>A0A222G9E6_9GAMM</name>
<dbReference type="Proteomes" id="UP000202259">
    <property type="component" value="Chromosome"/>
</dbReference>
<gene>
    <name evidence="10" type="ORF">B5D82_11610</name>
</gene>
<dbReference type="GO" id="GO:0006508">
    <property type="term" value="P:proteolysis"/>
    <property type="evidence" value="ECO:0007669"/>
    <property type="project" value="UniProtKB-KW"/>
</dbReference>
<dbReference type="PANTHER" id="PTHR36175:SF1">
    <property type="entry name" value="CYANOPHYCINASE"/>
    <property type="match status" value="1"/>
</dbReference>
<evidence type="ECO:0000313" key="11">
    <source>
        <dbReference type="Proteomes" id="UP000202259"/>
    </source>
</evidence>
<evidence type="ECO:0000313" key="10">
    <source>
        <dbReference type="EMBL" id="ASP48352.1"/>
    </source>
</evidence>
<dbReference type="Gene3D" id="3.40.50.880">
    <property type="match status" value="1"/>
</dbReference>
<dbReference type="Pfam" id="PF03575">
    <property type="entry name" value="Peptidase_S51"/>
    <property type="match status" value="1"/>
</dbReference>
<dbReference type="OrthoDB" id="9799980at2"/>
<feature type="active site" description="Charge relay system" evidence="9">
    <location>
        <position position="205"/>
    </location>
</feature>